<dbReference type="InterPro" id="IPR011060">
    <property type="entry name" value="RibuloseP-bd_barrel"/>
</dbReference>
<keyword evidence="7 9" id="KW-0057">Aromatic amino acid biosynthesis</keyword>
<comment type="pathway">
    <text evidence="2 9">Amino-acid biosynthesis; L-tryptophan biosynthesis; L-tryptophan from chorismate: step 3/5.</text>
</comment>
<reference evidence="11 12" key="1">
    <citation type="submission" date="2015-11" db="EMBL/GenBank/DDBJ databases">
        <title>Genomic analysis of 38 Legionella species identifies large and diverse effector repertoires.</title>
        <authorList>
            <person name="Burstein D."/>
            <person name="Amaro F."/>
            <person name="Zusman T."/>
            <person name="Lifshitz Z."/>
            <person name="Cohen O."/>
            <person name="Gilbert J.A."/>
            <person name="Pupko T."/>
            <person name="Shuman H.A."/>
            <person name="Segal G."/>
        </authorList>
    </citation>
    <scope>NUCLEOTIDE SEQUENCE [LARGE SCALE GENOMIC DNA]</scope>
    <source>
        <strain evidence="11 12">ATCC 49505</strain>
    </source>
</reference>
<dbReference type="PATRIC" id="fig|45068.5.peg.763"/>
<dbReference type="PANTHER" id="PTHR42894">
    <property type="entry name" value="N-(5'-PHOSPHORIBOSYL)ANTHRANILATE ISOMERASE"/>
    <property type="match status" value="1"/>
</dbReference>
<dbReference type="Proteomes" id="UP000054997">
    <property type="component" value="Unassembled WGS sequence"/>
</dbReference>
<dbReference type="UniPathway" id="UPA00035">
    <property type="reaction ID" value="UER00042"/>
</dbReference>
<keyword evidence="12" id="KW-1185">Reference proteome</keyword>
<evidence type="ECO:0000259" key="10">
    <source>
        <dbReference type="Pfam" id="PF00697"/>
    </source>
</evidence>
<evidence type="ECO:0000256" key="1">
    <source>
        <dbReference type="ARBA" id="ARBA00001164"/>
    </source>
</evidence>
<dbReference type="GO" id="GO:0004640">
    <property type="term" value="F:phosphoribosylanthranilate isomerase activity"/>
    <property type="evidence" value="ECO:0007669"/>
    <property type="project" value="UniProtKB-UniRule"/>
</dbReference>
<sequence>MIKRVRIKLCGMTRQQDIHTAAALGIDAIGLIFYPNSPRAISIGEAKGLLSQFPVFMSAVAVFVNPEKKLVEEVIAALPIQYLQFHGDESPDFCEQFALPYIKAIPASSKDNIIHLASLYGNAAAILLDTPSITQRGGSGQVFDWQVIPESLNQPIILAGGLTPQNIRQAVQLSSISAIDVCSGVELSPGIKCPNKMKELVNIISQLSGPALTTARSDDERKRTS</sequence>
<gene>
    <name evidence="9 11" type="primary">trpF</name>
    <name evidence="11" type="ORF">Llon_0716</name>
</gene>
<comment type="similarity">
    <text evidence="9">Belongs to the TrpF family.</text>
</comment>
<organism evidence="11 12">
    <name type="scientific">Legionella londiniensis</name>
    <dbReference type="NCBI Taxonomy" id="45068"/>
    <lineage>
        <taxon>Bacteria</taxon>
        <taxon>Pseudomonadati</taxon>
        <taxon>Pseudomonadota</taxon>
        <taxon>Gammaproteobacteria</taxon>
        <taxon>Legionellales</taxon>
        <taxon>Legionellaceae</taxon>
        <taxon>Legionella</taxon>
    </lineage>
</organism>
<evidence type="ECO:0000256" key="6">
    <source>
        <dbReference type="ARBA" id="ARBA00022822"/>
    </source>
</evidence>
<proteinExistence type="inferred from homology"/>
<evidence type="ECO:0000313" key="12">
    <source>
        <dbReference type="Proteomes" id="UP000054997"/>
    </source>
</evidence>
<evidence type="ECO:0000256" key="3">
    <source>
        <dbReference type="ARBA" id="ARBA00012572"/>
    </source>
</evidence>
<keyword evidence="6 9" id="KW-0822">Tryptophan biosynthesis</keyword>
<keyword evidence="5 9" id="KW-0028">Amino-acid biosynthesis</keyword>
<dbReference type="RefSeq" id="WP_272946906.1">
    <property type="nucleotide sequence ID" value="NZ_CAAAHZ010000004.1"/>
</dbReference>
<evidence type="ECO:0000256" key="9">
    <source>
        <dbReference type="HAMAP-Rule" id="MF_00135"/>
    </source>
</evidence>
<accession>A0A0W0VN92</accession>
<dbReference type="InterPro" id="IPR044643">
    <property type="entry name" value="TrpF_fam"/>
</dbReference>
<dbReference type="NCBIfam" id="NF002298">
    <property type="entry name" value="PRK01222.1-4"/>
    <property type="match status" value="1"/>
</dbReference>
<evidence type="ECO:0000256" key="5">
    <source>
        <dbReference type="ARBA" id="ARBA00022605"/>
    </source>
</evidence>
<dbReference type="Gene3D" id="3.20.20.70">
    <property type="entry name" value="Aldolase class I"/>
    <property type="match status" value="1"/>
</dbReference>
<feature type="domain" description="N-(5'phosphoribosyl) anthranilate isomerase (PRAI)" evidence="10">
    <location>
        <begin position="8"/>
        <end position="202"/>
    </location>
</feature>
<dbReference type="AlphaFoldDB" id="A0A0W0VN92"/>
<dbReference type="InterPro" id="IPR013785">
    <property type="entry name" value="Aldolase_TIM"/>
</dbReference>
<evidence type="ECO:0000256" key="7">
    <source>
        <dbReference type="ARBA" id="ARBA00023141"/>
    </source>
</evidence>
<evidence type="ECO:0000256" key="4">
    <source>
        <dbReference type="ARBA" id="ARBA00022272"/>
    </source>
</evidence>
<name>A0A0W0VN92_9GAMM</name>
<comment type="caution">
    <text evidence="11">The sequence shown here is derived from an EMBL/GenBank/DDBJ whole genome shotgun (WGS) entry which is preliminary data.</text>
</comment>
<dbReference type="STRING" id="45068.Llon_0716"/>
<evidence type="ECO:0000313" key="11">
    <source>
        <dbReference type="EMBL" id="KTD21551.1"/>
    </source>
</evidence>
<protein>
    <recommendedName>
        <fullName evidence="4 9">N-(5'-phosphoribosyl)anthranilate isomerase</fullName>
        <shortName evidence="9">PRAI</shortName>
        <ecNumber evidence="3 9">5.3.1.24</ecNumber>
    </recommendedName>
</protein>
<dbReference type="InterPro" id="IPR001240">
    <property type="entry name" value="PRAI_dom"/>
</dbReference>
<evidence type="ECO:0000256" key="8">
    <source>
        <dbReference type="ARBA" id="ARBA00023235"/>
    </source>
</evidence>
<dbReference type="CDD" id="cd00405">
    <property type="entry name" value="PRAI"/>
    <property type="match status" value="1"/>
</dbReference>
<dbReference type="Pfam" id="PF00697">
    <property type="entry name" value="PRAI"/>
    <property type="match status" value="1"/>
</dbReference>
<dbReference type="SUPFAM" id="SSF51366">
    <property type="entry name" value="Ribulose-phoshate binding barrel"/>
    <property type="match status" value="1"/>
</dbReference>
<dbReference type="GO" id="GO:0000162">
    <property type="term" value="P:L-tryptophan biosynthetic process"/>
    <property type="evidence" value="ECO:0007669"/>
    <property type="project" value="UniProtKB-UniRule"/>
</dbReference>
<dbReference type="HAMAP" id="MF_00135">
    <property type="entry name" value="PRAI"/>
    <property type="match status" value="1"/>
</dbReference>
<dbReference type="EC" id="5.3.1.24" evidence="3 9"/>
<comment type="catalytic activity">
    <reaction evidence="1 9">
        <text>N-(5-phospho-beta-D-ribosyl)anthranilate = 1-(2-carboxyphenylamino)-1-deoxy-D-ribulose 5-phosphate</text>
        <dbReference type="Rhea" id="RHEA:21540"/>
        <dbReference type="ChEBI" id="CHEBI:18277"/>
        <dbReference type="ChEBI" id="CHEBI:58613"/>
        <dbReference type="EC" id="5.3.1.24"/>
    </reaction>
</comment>
<dbReference type="PANTHER" id="PTHR42894:SF1">
    <property type="entry name" value="N-(5'-PHOSPHORIBOSYL)ANTHRANILATE ISOMERASE"/>
    <property type="match status" value="1"/>
</dbReference>
<keyword evidence="8 9" id="KW-0413">Isomerase</keyword>
<evidence type="ECO:0000256" key="2">
    <source>
        <dbReference type="ARBA" id="ARBA00004664"/>
    </source>
</evidence>
<dbReference type="EMBL" id="LNYK01000014">
    <property type="protein sequence ID" value="KTD21551.1"/>
    <property type="molecule type" value="Genomic_DNA"/>
</dbReference>